<feature type="transmembrane region" description="Helical" evidence="9">
    <location>
        <begin position="296"/>
        <end position="317"/>
    </location>
</feature>
<evidence type="ECO:0000256" key="8">
    <source>
        <dbReference type="ARBA" id="ARBA00023136"/>
    </source>
</evidence>
<evidence type="ECO:0000256" key="5">
    <source>
        <dbReference type="ARBA" id="ARBA00022679"/>
    </source>
</evidence>
<dbReference type="Pfam" id="PF13506">
    <property type="entry name" value="Glyco_transf_21"/>
    <property type="match status" value="1"/>
</dbReference>
<gene>
    <name evidence="10" type="ORF">SE17_17990</name>
</gene>
<name>A0A0P9FFY8_9CHLR</name>
<dbReference type="AlphaFoldDB" id="A0A0P9FFY8"/>
<comment type="subcellular location">
    <subcellularLocation>
        <location evidence="1">Membrane</location>
        <topology evidence="1">Multi-pass membrane protein</topology>
    </subcellularLocation>
</comment>
<keyword evidence="6 9" id="KW-0812">Transmembrane</keyword>
<dbReference type="EMBL" id="LJCR01000692">
    <property type="protein sequence ID" value="KPV52012.1"/>
    <property type="molecule type" value="Genomic_DNA"/>
</dbReference>
<dbReference type="Gene3D" id="3.90.550.10">
    <property type="entry name" value="Spore Coat Polysaccharide Biosynthesis Protein SpsA, Chain A"/>
    <property type="match status" value="1"/>
</dbReference>
<accession>A0A0P9FFY8</accession>
<dbReference type="Proteomes" id="UP000050509">
    <property type="component" value="Unassembled WGS sequence"/>
</dbReference>
<keyword evidence="4" id="KW-0328">Glycosyltransferase</keyword>
<evidence type="ECO:0000256" key="2">
    <source>
        <dbReference type="ARBA" id="ARBA00004760"/>
    </source>
</evidence>
<evidence type="ECO:0000256" key="1">
    <source>
        <dbReference type="ARBA" id="ARBA00004141"/>
    </source>
</evidence>
<protein>
    <recommendedName>
        <fullName evidence="12">Glycosyltransferase</fullName>
    </recommendedName>
</protein>
<dbReference type="PANTHER" id="PTHR12726:SF0">
    <property type="entry name" value="CERAMIDE GLUCOSYLTRANSFERASE"/>
    <property type="match status" value="1"/>
</dbReference>
<feature type="transmembrane region" description="Helical" evidence="9">
    <location>
        <begin position="352"/>
        <end position="375"/>
    </location>
</feature>
<keyword evidence="5" id="KW-0808">Transferase</keyword>
<evidence type="ECO:0000313" key="10">
    <source>
        <dbReference type="EMBL" id="KPV52012.1"/>
    </source>
</evidence>
<evidence type="ECO:0000256" key="6">
    <source>
        <dbReference type="ARBA" id="ARBA00022692"/>
    </source>
</evidence>
<proteinExistence type="predicted"/>
<comment type="pathway">
    <text evidence="2">Lipid metabolism; sphingolipid metabolism.</text>
</comment>
<comment type="caution">
    <text evidence="10">The sequence shown here is derived from an EMBL/GenBank/DDBJ whole genome shotgun (WGS) entry which is preliminary data.</text>
</comment>
<organism evidence="10 11">
    <name type="scientific">Kouleothrix aurantiaca</name>
    <dbReference type="NCBI Taxonomy" id="186479"/>
    <lineage>
        <taxon>Bacteria</taxon>
        <taxon>Bacillati</taxon>
        <taxon>Chloroflexota</taxon>
        <taxon>Chloroflexia</taxon>
        <taxon>Chloroflexales</taxon>
        <taxon>Roseiflexineae</taxon>
        <taxon>Roseiflexaceae</taxon>
        <taxon>Kouleothrix</taxon>
    </lineage>
</organism>
<keyword evidence="11" id="KW-1185">Reference proteome</keyword>
<evidence type="ECO:0000256" key="9">
    <source>
        <dbReference type="SAM" id="Phobius"/>
    </source>
</evidence>
<dbReference type="GO" id="GO:0008120">
    <property type="term" value="F:ceramide glucosyltransferase activity"/>
    <property type="evidence" value="ECO:0007669"/>
    <property type="project" value="TreeGrafter"/>
</dbReference>
<evidence type="ECO:0000313" key="11">
    <source>
        <dbReference type="Proteomes" id="UP000050509"/>
    </source>
</evidence>
<feature type="transmembrane region" description="Helical" evidence="9">
    <location>
        <begin position="324"/>
        <end position="340"/>
    </location>
</feature>
<dbReference type="InterPro" id="IPR025993">
    <property type="entry name" value="Ceramide_glucosylTrfase"/>
</dbReference>
<reference evidence="10 11" key="1">
    <citation type="submission" date="2015-09" db="EMBL/GenBank/DDBJ databases">
        <title>Draft genome sequence of Kouleothrix aurantiaca JCM 19913.</title>
        <authorList>
            <person name="Hemp J."/>
        </authorList>
    </citation>
    <scope>NUCLEOTIDE SEQUENCE [LARGE SCALE GENOMIC DNA]</scope>
    <source>
        <strain evidence="10 11">COM-B</strain>
    </source>
</reference>
<dbReference type="InterPro" id="IPR029044">
    <property type="entry name" value="Nucleotide-diphossugar_trans"/>
</dbReference>
<sequence length="398" mass="43705">MPKNTTLKTFLTRLPLVLALLYAADRALKLLAVARFFRRAAPPAPEEWPAVTLIQPVTRATHDLQATLRTRAALDYPAPQQHLLVCDVADTASQALVRALMAKHPRWSAQLILAPPDDGVLASKITKITTALPHATGAAYVCVDDDIALRPDALRILIPPLFQPGVGATFGVACYTNWSNAPSALMSAFVNANALLSYIPLTWLAEPFTITGHCFALRRTVWDAAGGMERLQDHFGDDHEMARRVRALRLRAEQTPLIYDVDNTFPTLAAFHAQMRRWFVMPRMALVPFMTRREQAASTLGSAGNLIVPLLLGLALLRRNRAGWSALASALLCFAGGYAWCERAVLKRSTPLGRWPLVLAVALFGPLEVIAGLLAGDTIEWRGRRLRLIRGGTFEVLS</sequence>
<dbReference type="GO" id="GO:0006679">
    <property type="term" value="P:glucosylceramide biosynthetic process"/>
    <property type="evidence" value="ECO:0007669"/>
    <property type="project" value="TreeGrafter"/>
</dbReference>
<keyword evidence="8 9" id="KW-0472">Membrane</keyword>
<dbReference type="SUPFAM" id="SSF53448">
    <property type="entry name" value="Nucleotide-diphospho-sugar transferases"/>
    <property type="match status" value="1"/>
</dbReference>
<evidence type="ECO:0000256" key="4">
    <source>
        <dbReference type="ARBA" id="ARBA00022676"/>
    </source>
</evidence>
<evidence type="ECO:0000256" key="7">
    <source>
        <dbReference type="ARBA" id="ARBA00022989"/>
    </source>
</evidence>
<dbReference type="GO" id="GO:0016020">
    <property type="term" value="C:membrane"/>
    <property type="evidence" value="ECO:0007669"/>
    <property type="project" value="UniProtKB-SubCell"/>
</dbReference>
<dbReference type="PANTHER" id="PTHR12726">
    <property type="entry name" value="CERAMIDE GLUCOSYLTRANSFERASE"/>
    <property type="match status" value="1"/>
</dbReference>
<comment type="pathway">
    <text evidence="3">Sphingolipid metabolism.</text>
</comment>
<evidence type="ECO:0008006" key="12">
    <source>
        <dbReference type="Google" id="ProtNLM"/>
    </source>
</evidence>
<evidence type="ECO:0000256" key="3">
    <source>
        <dbReference type="ARBA" id="ARBA00004991"/>
    </source>
</evidence>
<keyword evidence="7 9" id="KW-1133">Transmembrane helix</keyword>